<dbReference type="Proteomes" id="UP000239872">
    <property type="component" value="Unassembled WGS sequence"/>
</dbReference>
<keyword evidence="2" id="KW-1133">Transmembrane helix</keyword>
<feature type="transmembrane region" description="Helical" evidence="2">
    <location>
        <begin position="100"/>
        <end position="119"/>
    </location>
</feature>
<accession>A0A2S7T260</accession>
<sequence length="203" mass="22674">MALTTLRDDLMQEFREECIMIREQMEILDPLGTSLRKPAAQRLISTTTLIITEILCYAIFLAGIAFMVMMHTIYPFTVGSTIYHTPEISNRLGGPNVNNFLLAGYGIVAVGVILFLVIARMARVIRLKNEILHQAGKDIKEILGMHLERSAAIDTLEQRHMLNVSGISLPVEKAKVKINEVGNPGYDEDEDNASSGNKMTWKL</sequence>
<keyword evidence="2" id="KW-0472">Membrane</keyword>
<comment type="caution">
    <text evidence="3">The sequence shown here is derived from an EMBL/GenBank/DDBJ whole genome shotgun (WGS) entry which is preliminary data.</text>
</comment>
<evidence type="ECO:0000313" key="4">
    <source>
        <dbReference type="Proteomes" id="UP000239872"/>
    </source>
</evidence>
<dbReference type="EMBL" id="PPSL01000001">
    <property type="protein sequence ID" value="PQJ12836.1"/>
    <property type="molecule type" value="Genomic_DNA"/>
</dbReference>
<proteinExistence type="predicted"/>
<reference evidence="3 4" key="1">
    <citation type="submission" date="2018-01" db="EMBL/GenBank/DDBJ databases">
        <title>A novel member of the phylum Bacteroidetes isolated from glacier ice.</title>
        <authorList>
            <person name="Liu Q."/>
            <person name="Xin Y.-H."/>
        </authorList>
    </citation>
    <scope>NUCLEOTIDE SEQUENCE [LARGE SCALE GENOMIC DNA]</scope>
    <source>
        <strain evidence="3 4">RB1R16</strain>
    </source>
</reference>
<dbReference type="RefSeq" id="WP_105037720.1">
    <property type="nucleotide sequence ID" value="NZ_PPSL01000001.1"/>
</dbReference>
<feature type="region of interest" description="Disordered" evidence="1">
    <location>
        <begin position="182"/>
        <end position="203"/>
    </location>
</feature>
<evidence type="ECO:0000256" key="2">
    <source>
        <dbReference type="SAM" id="Phobius"/>
    </source>
</evidence>
<keyword evidence="4" id="KW-1185">Reference proteome</keyword>
<evidence type="ECO:0000256" key="1">
    <source>
        <dbReference type="SAM" id="MobiDB-lite"/>
    </source>
</evidence>
<feature type="compositionally biased region" description="Polar residues" evidence="1">
    <location>
        <begin position="193"/>
        <end position="203"/>
    </location>
</feature>
<dbReference type="OrthoDB" id="660183at2"/>
<protein>
    <submittedName>
        <fullName evidence="3">Uncharacterized protein</fullName>
    </submittedName>
</protein>
<organism evidence="3 4">
    <name type="scientific">Flavipsychrobacter stenotrophus</name>
    <dbReference type="NCBI Taxonomy" id="2077091"/>
    <lineage>
        <taxon>Bacteria</taxon>
        <taxon>Pseudomonadati</taxon>
        <taxon>Bacteroidota</taxon>
        <taxon>Chitinophagia</taxon>
        <taxon>Chitinophagales</taxon>
        <taxon>Chitinophagaceae</taxon>
        <taxon>Flavipsychrobacter</taxon>
    </lineage>
</organism>
<name>A0A2S7T260_9BACT</name>
<feature type="transmembrane region" description="Helical" evidence="2">
    <location>
        <begin position="43"/>
        <end position="70"/>
    </location>
</feature>
<evidence type="ECO:0000313" key="3">
    <source>
        <dbReference type="EMBL" id="PQJ12836.1"/>
    </source>
</evidence>
<dbReference type="AlphaFoldDB" id="A0A2S7T260"/>
<keyword evidence="2" id="KW-0812">Transmembrane</keyword>
<gene>
    <name evidence="3" type="ORF">CJD36_003580</name>
</gene>